<name>A0A840RIE0_9NEIS</name>
<feature type="transmembrane region" description="Helical" evidence="1">
    <location>
        <begin position="157"/>
        <end position="177"/>
    </location>
</feature>
<comment type="caution">
    <text evidence="2">The sequence shown here is derived from an EMBL/GenBank/DDBJ whole genome shotgun (WGS) entry which is preliminary data.</text>
</comment>
<evidence type="ECO:0000256" key="1">
    <source>
        <dbReference type="SAM" id="Phobius"/>
    </source>
</evidence>
<sequence>MENSGIIIDNSVEPRRVPAGHGWTWIADAFRIFFKHWWQWLLLCAVMLVILFGLLLVPVLGMITPLVAPLLIAGIAWAAHESAREERAPALPDLFIALRQKTRTLIGVGLLYMLGSLVVMGVLAALGHFLVTPEEIQAIHAAQSGTGPVPELGGGGVLFVALFILGMLFMNSIYFFAPQLVVLRNLKALEAMRISYLAFWRNWLPMLLAGVILLLMAIVASLPMMLGLILLLPITILFNYTCYADVFGDHPEH</sequence>
<feature type="transmembrane region" description="Helical" evidence="1">
    <location>
        <begin position="104"/>
        <end position="126"/>
    </location>
</feature>
<dbReference type="Proteomes" id="UP000543030">
    <property type="component" value="Unassembled WGS sequence"/>
</dbReference>
<dbReference type="InterPro" id="IPR047798">
    <property type="entry name" value="BPSS1780-like"/>
</dbReference>
<dbReference type="RefSeq" id="WP_184101487.1">
    <property type="nucleotide sequence ID" value="NZ_JACHHN010000005.1"/>
</dbReference>
<proteinExistence type="predicted"/>
<evidence type="ECO:0000313" key="3">
    <source>
        <dbReference type="Proteomes" id="UP000543030"/>
    </source>
</evidence>
<gene>
    <name evidence="2" type="ORF">HNQ50_002688</name>
</gene>
<evidence type="ECO:0000313" key="2">
    <source>
        <dbReference type="EMBL" id="MBB5191951.1"/>
    </source>
</evidence>
<organism evidence="2 3">
    <name type="scientific">Silvimonas terrae</name>
    <dbReference type="NCBI Taxonomy" id="300266"/>
    <lineage>
        <taxon>Bacteria</taxon>
        <taxon>Pseudomonadati</taxon>
        <taxon>Pseudomonadota</taxon>
        <taxon>Betaproteobacteria</taxon>
        <taxon>Neisseriales</taxon>
        <taxon>Chitinibacteraceae</taxon>
        <taxon>Silvimonas</taxon>
    </lineage>
</organism>
<feature type="transmembrane region" description="Helical" evidence="1">
    <location>
        <begin position="224"/>
        <end position="243"/>
    </location>
</feature>
<keyword evidence="1" id="KW-0812">Transmembrane</keyword>
<keyword evidence="1" id="KW-0472">Membrane</keyword>
<protein>
    <submittedName>
        <fullName evidence="2">Putative membrane protein</fullName>
    </submittedName>
</protein>
<reference evidence="2 3" key="1">
    <citation type="submission" date="2020-08" db="EMBL/GenBank/DDBJ databases">
        <title>Genomic Encyclopedia of Type Strains, Phase IV (KMG-IV): sequencing the most valuable type-strain genomes for metagenomic binning, comparative biology and taxonomic classification.</title>
        <authorList>
            <person name="Goeker M."/>
        </authorList>
    </citation>
    <scope>NUCLEOTIDE SEQUENCE [LARGE SCALE GENOMIC DNA]</scope>
    <source>
        <strain evidence="2 3">DSM 18233</strain>
    </source>
</reference>
<feature type="transmembrane region" description="Helical" evidence="1">
    <location>
        <begin position="40"/>
        <end position="60"/>
    </location>
</feature>
<keyword evidence="1" id="KW-1133">Transmembrane helix</keyword>
<feature type="transmembrane region" description="Helical" evidence="1">
    <location>
        <begin position="198"/>
        <end position="218"/>
    </location>
</feature>
<accession>A0A840RIE0</accession>
<dbReference type="NCBIfam" id="NF041043">
    <property type="entry name" value="BPSS1780_fam"/>
    <property type="match status" value="1"/>
</dbReference>
<dbReference type="EMBL" id="JACHHN010000005">
    <property type="protein sequence ID" value="MBB5191951.1"/>
    <property type="molecule type" value="Genomic_DNA"/>
</dbReference>
<feature type="transmembrane region" description="Helical" evidence="1">
    <location>
        <begin position="66"/>
        <end position="83"/>
    </location>
</feature>
<keyword evidence="3" id="KW-1185">Reference proteome</keyword>
<dbReference type="AlphaFoldDB" id="A0A840RIE0"/>